<reference evidence="1 2" key="1">
    <citation type="submission" date="2019-06" db="EMBL/GenBank/DDBJ databases">
        <title>Desulfobotulus mexicanus sp. nov., a novel sulfate-reducing bacterium isolated from the sediment of an alkaline crater lake in Mexico.</title>
        <authorList>
            <person name="Hirschler-Rea A."/>
        </authorList>
    </citation>
    <scope>NUCLEOTIDE SEQUENCE [LARGE SCALE GENOMIC DNA]</scope>
    <source>
        <strain evidence="1 2">PAR22N</strain>
    </source>
</reference>
<accession>A0A5Q4VFJ8</accession>
<evidence type="ECO:0000313" key="2">
    <source>
        <dbReference type="Proteomes" id="UP000321899"/>
    </source>
</evidence>
<gene>
    <name evidence="1" type="ORF">FIM25_04305</name>
</gene>
<proteinExistence type="predicted"/>
<evidence type="ECO:0000313" key="1">
    <source>
        <dbReference type="EMBL" id="TYT75666.1"/>
    </source>
</evidence>
<dbReference type="RefSeq" id="WP_139446667.1">
    <property type="nucleotide sequence ID" value="NZ_VDMB01000003.1"/>
</dbReference>
<keyword evidence="2" id="KW-1185">Reference proteome</keyword>
<dbReference type="Proteomes" id="UP000321899">
    <property type="component" value="Unassembled WGS sequence"/>
</dbReference>
<dbReference type="EMBL" id="VDMB01000003">
    <property type="protein sequence ID" value="TYT75666.1"/>
    <property type="molecule type" value="Genomic_DNA"/>
</dbReference>
<sequence length="74" mass="8054">MTPNQVNGFSMKGRRREVMAVMAILKRRHRTTGDLLRSMAPTSTAEAARVPIHNGLRIFPPVSTDIHTITGGAG</sequence>
<organism evidence="1 2">
    <name type="scientific">Desulfobotulus mexicanus</name>
    <dbReference type="NCBI Taxonomy" id="2586642"/>
    <lineage>
        <taxon>Bacteria</taxon>
        <taxon>Pseudomonadati</taxon>
        <taxon>Thermodesulfobacteriota</taxon>
        <taxon>Desulfobacteria</taxon>
        <taxon>Desulfobacterales</taxon>
        <taxon>Desulfobacteraceae</taxon>
        <taxon>Desulfobotulus</taxon>
    </lineage>
</organism>
<comment type="caution">
    <text evidence="1">The sequence shown here is derived from an EMBL/GenBank/DDBJ whole genome shotgun (WGS) entry which is preliminary data.</text>
</comment>
<dbReference type="AlphaFoldDB" id="A0A5Q4VFJ8"/>
<protein>
    <submittedName>
        <fullName evidence="1">Uncharacterized protein</fullName>
    </submittedName>
</protein>
<dbReference type="OrthoDB" id="5424455at2"/>
<name>A0A5Q4VFJ8_9BACT</name>